<sequence>MNRPLRELPALAAQWASAAGDYVNRLCWSPDGRLLAVATADGAVAVHDACEGRLCWRQEVHGLGTTALAWSPDGKRLASGGQDNRLCLWAAEGSELQRQPAGRGWVGTLAWSAGGVLASIAGRELKLWDDEGRLQQSFEAADSTLTGLQWLRGGQLLTAGYGMVARWQPGHDEPVRCYPWKASLLNLAVSPDEQIITAGCQEGAIHLWYANTGEDFQMSGYPTKVRHTAWSADSRYFATGGGEELIIWDCAGAGPKNTEPDYQSVHQAPISAIAFSHGDGRVASGGEDGQVFVYDARARMLLGGLTGEPAISALAWQPGDALLALGDAQGGIRICSVPTAE</sequence>
<dbReference type="InterPro" id="IPR011047">
    <property type="entry name" value="Quinoprotein_ADH-like_sf"/>
</dbReference>
<evidence type="ECO:0000313" key="6">
    <source>
        <dbReference type="Proteomes" id="UP000054893"/>
    </source>
</evidence>
<evidence type="ECO:0000256" key="2">
    <source>
        <dbReference type="ARBA" id="ARBA00022737"/>
    </source>
</evidence>
<dbReference type="SUPFAM" id="SSF50998">
    <property type="entry name" value="Quinoprotein alcohol dehydrogenase-like"/>
    <property type="match status" value="1"/>
</dbReference>
<feature type="repeat" description="WD" evidence="3">
    <location>
        <begin position="58"/>
        <end position="99"/>
    </location>
</feature>
<keyword evidence="2" id="KW-0677">Repeat</keyword>
<proteinExistence type="predicted"/>
<evidence type="ECO:0000313" key="5">
    <source>
        <dbReference type="EMBL" id="SAL54628.1"/>
    </source>
</evidence>
<reference evidence="5 6" key="1">
    <citation type="submission" date="2016-01" db="EMBL/GenBank/DDBJ databases">
        <authorList>
            <person name="Oliw E.H."/>
        </authorList>
    </citation>
    <scope>NUCLEOTIDE SEQUENCE [LARGE SCALE GENOMIC DNA]</scope>
    <source>
        <strain evidence="5">LMG 22029</strain>
    </source>
</reference>
<dbReference type="Proteomes" id="UP000054893">
    <property type="component" value="Unassembled WGS sequence"/>
</dbReference>
<dbReference type="EMBL" id="FCOC02000035">
    <property type="protein sequence ID" value="SAL54628.1"/>
    <property type="molecule type" value="Genomic_DNA"/>
</dbReference>
<evidence type="ECO:0000256" key="1">
    <source>
        <dbReference type="ARBA" id="ARBA00022574"/>
    </source>
</evidence>
<feature type="repeat" description="WD" evidence="3">
    <location>
        <begin position="263"/>
        <end position="295"/>
    </location>
</feature>
<dbReference type="RefSeq" id="WP_060858976.1">
    <property type="nucleotide sequence ID" value="NZ_FCOC02000035.1"/>
</dbReference>
<protein>
    <submittedName>
        <fullName evidence="5">WD domain, G-beta repeat</fullName>
    </submittedName>
</protein>
<dbReference type="PANTHER" id="PTHR19848:SF8">
    <property type="entry name" value="F-BOX AND WD REPEAT DOMAIN CONTAINING 7"/>
    <property type="match status" value="1"/>
</dbReference>
<dbReference type="Gene3D" id="2.130.10.10">
    <property type="entry name" value="YVTN repeat-like/Quinoprotein amine dehydrogenase"/>
    <property type="match status" value="2"/>
</dbReference>
<evidence type="ECO:0000256" key="3">
    <source>
        <dbReference type="PROSITE-ProRule" id="PRU00221"/>
    </source>
</evidence>
<gene>
    <name evidence="5" type="ORF">AWB64_06020</name>
</gene>
<dbReference type="PANTHER" id="PTHR19848">
    <property type="entry name" value="WD40 REPEAT PROTEIN"/>
    <property type="match status" value="1"/>
</dbReference>
<dbReference type="InterPro" id="IPR024977">
    <property type="entry name" value="Apc4-like_WD40_dom"/>
</dbReference>
<evidence type="ECO:0000259" key="4">
    <source>
        <dbReference type="Pfam" id="PF12894"/>
    </source>
</evidence>
<organism evidence="5 6">
    <name type="scientific">Caballeronia sordidicola</name>
    <name type="common">Burkholderia sordidicola</name>
    <dbReference type="NCBI Taxonomy" id="196367"/>
    <lineage>
        <taxon>Bacteria</taxon>
        <taxon>Pseudomonadati</taxon>
        <taxon>Pseudomonadota</taxon>
        <taxon>Betaproteobacteria</taxon>
        <taxon>Burkholderiales</taxon>
        <taxon>Burkholderiaceae</taxon>
        <taxon>Caballeronia</taxon>
    </lineage>
</organism>
<dbReference type="Pfam" id="PF00400">
    <property type="entry name" value="WD40"/>
    <property type="match status" value="3"/>
</dbReference>
<feature type="domain" description="Anaphase-promoting complex subunit 4-like WD40" evidence="4">
    <location>
        <begin position="18"/>
        <end position="55"/>
    </location>
</feature>
<dbReference type="SMART" id="SM00320">
    <property type="entry name" value="WD40"/>
    <property type="match status" value="8"/>
</dbReference>
<dbReference type="InterPro" id="IPR015943">
    <property type="entry name" value="WD40/YVTN_repeat-like_dom_sf"/>
</dbReference>
<dbReference type="AlphaFoldDB" id="A0A158IDI1"/>
<name>A0A158IDI1_CABSO</name>
<dbReference type="PROSITE" id="PS50082">
    <property type="entry name" value="WD_REPEATS_2"/>
    <property type="match status" value="2"/>
</dbReference>
<dbReference type="Pfam" id="PF12894">
    <property type="entry name" value="ANAPC4_WD40"/>
    <property type="match status" value="1"/>
</dbReference>
<keyword evidence="1 3" id="KW-0853">WD repeat</keyword>
<dbReference type="InterPro" id="IPR001680">
    <property type="entry name" value="WD40_rpt"/>
</dbReference>
<accession>A0A158IDI1</accession>
<dbReference type="PROSITE" id="PS50294">
    <property type="entry name" value="WD_REPEATS_REGION"/>
    <property type="match status" value="1"/>
</dbReference>
<dbReference type="OrthoDB" id="135039at2"/>